<dbReference type="SUPFAM" id="SSF47781">
    <property type="entry name" value="RuvA domain 2-like"/>
    <property type="match status" value="1"/>
</dbReference>
<dbReference type="GO" id="GO:0006508">
    <property type="term" value="P:proteolysis"/>
    <property type="evidence" value="ECO:0007669"/>
    <property type="project" value="UniProtKB-KW"/>
</dbReference>
<evidence type="ECO:0000256" key="7">
    <source>
        <dbReference type="RuleBase" id="RU003797"/>
    </source>
</evidence>
<organism evidence="9 10">
    <name type="scientific">Paenibacillus alvei</name>
    <name type="common">Bacillus alvei</name>
    <dbReference type="NCBI Taxonomy" id="44250"/>
    <lineage>
        <taxon>Bacteria</taxon>
        <taxon>Bacillati</taxon>
        <taxon>Bacillota</taxon>
        <taxon>Bacilli</taxon>
        <taxon>Bacillales</taxon>
        <taxon>Paenibacillaceae</taxon>
        <taxon>Paenibacillus</taxon>
    </lineage>
</organism>
<keyword evidence="3" id="KW-0479">Metal-binding</keyword>
<dbReference type="PROSITE" id="PS50249">
    <property type="entry name" value="MPN"/>
    <property type="match status" value="1"/>
</dbReference>
<feature type="domain" description="MPN" evidence="8">
    <location>
        <begin position="106"/>
        <end position="228"/>
    </location>
</feature>
<dbReference type="Gene3D" id="1.10.150.20">
    <property type="entry name" value="5' to 3' exonuclease, C-terminal subdomain"/>
    <property type="match status" value="1"/>
</dbReference>
<dbReference type="InterPro" id="IPR037518">
    <property type="entry name" value="MPN"/>
</dbReference>
<dbReference type="PANTHER" id="PTHR30471">
    <property type="entry name" value="DNA REPAIR PROTEIN RADC"/>
    <property type="match status" value="1"/>
</dbReference>
<evidence type="ECO:0000256" key="5">
    <source>
        <dbReference type="ARBA" id="ARBA00022833"/>
    </source>
</evidence>
<dbReference type="Gene3D" id="3.40.140.10">
    <property type="entry name" value="Cytidine Deaminase, domain 2"/>
    <property type="match status" value="1"/>
</dbReference>
<dbReference type="InterPro" id="IPR025657">
    <property type="entry name" value="RadC_JAB"/>
</dbReference>
<keyword evidence="2" id="KW-0645">Protease</keyword>
<keyword evidence="6" id="KW-0482">Metalloprotease</keyword>
<evidence type="ECO:0000259" key="8">
    <source>
        <dbReference type="PROSITE" id="PS50249"/>
    </source>
</evidence>
<reference evidence="10" key="1">
    <citation type="submission" date="2018-08" db="EMBL/GenBank/DDBJ databases">
        <authorList>
            <person name="Chevrot R."/>
        </authorList>
    </citation>
    <scope>NUCLEOTIDE SEQUENCE [LARGE SCALE GENOMIC DNA]</scope>
</reference>
<dbReference type="PROSITE" id="PS01302">
    <property type="entry name" value="UPF0758"/>
    <property type="match status" value="1"/>
</dbReference>
<name>A0A383R777_PAEAL</name>
<keyword evidence="4" id="KW-0378">Hydrolase</keyword>
<accession>A0A383R777</accession>
<gene>
    <name evidence="9" type="primary">ysxA</name>
    <name evidence="9" type="ORF">PBLR_10649</name>
</gene>
<dbReference type="RefSeq" id="WP_138184658.1">
    <property type="nucleotide sequence ID" value="NZ_LS992241.1"/>
</dbReference>
<evidence type="ECO:0000256" key="6">
    <source>
        <dbReference type="ARBA" id="ARBA00023049"/>
    </source>
</evidence>
<dbReference type="EMBL" id="LS992241">
    <property type="protein sequence ID" value="SYX82229.1"/>
    <property type="molecule type" value="Genomic_DNA"/>
</dbReference>
<proteinExistence type="inferred from homology"/>
<dbReference type="Pfam" id="PF04002">
    <property type="entry name" value="RadC"/>
    <property type="match status" value="1"/>
</dbReference>
<protein>
    <submittedName>
        <fullName evidence="9">Conserved nucleotide-related metabolism protein</fullName>
    </submittedName>
</protein>
<sequence length="228" mass="25463">MGHSPLLRDLPHEERPRERMMQYGAESLSHAELLAILLRTGTKNESAITLAQRILNHVGQLRHLHDMSVTELTAIRGIGDAKALQLKAGLELGRRMSRSRLEDALQVRRPQDAADLLMESMRYYDKEHFICLFLNTKNRIMAQETVTIGILDASLVHPREVFKAALKCGAASIICAHNHPSGDPTPSPEDVALTRRLLEAGEIVGIELLDHLVIGDNQYVSLKERGLM</sequence>
<evidence type="ECO:0000313" key="10">
    <source>
        <dbReference type="Proteomes" id="UP000304148"/>
    </source>
</evidence>
<dbReference type="InterPro" id="IPR010994">
    <property type="entry name" value="RuvA_2-like"/>
</dbReference>
<evidence type="ECO:0000256" key="3">
    <source>
        <dbReference type="ARBA" id="ARBA00022723"/>
    </source>
</evidence>
<dbReference type="Proteomes" id="UP000304148">
    <property type="component" value="Chromosome"/>
</dbReference>
<dbReference type="AlphaFoldDB" id="A0A383R777"/>
<dbReference type="GO" id="GO:0008237">
    <property type="term" value="F:metallopeptidase activity"/>
    <property type="evidence" value="ECO:0007669"/>
    <property type="project" value="UniProtKB-KW"/>
</dbReference>
<dbReference type="NCBIfam" id="NF000642">
    <property type="entry name" value="PRK00024.1"/>
    <property type="match status" value="1"/>
</dbReference>
<dbReference type="Pfam" id="PF20582">
    <property type="entry name" value="UPF0758_N"/>
    <property type="match status" value="1"/>
</dbReference>
<evidence type="ECO:0000313" key="9">
    <source>
        <dbReference type="EMBL" id="SYX82229.1"/>
    </source>
</evidence>
<evidence type="ECO:0000256" key="1">
    <source>
        <dbReference type="ARBA" id="ARBA00010243"/>
    </source>
</evidence>
<dbReference type="GO" id="GO:0046872">
    <property type="term" value="F:metal ion binding"/>
    <property type="evidence" value="ECO:0007669"/>
    <property type="project" value="UniProtKB-KW"/>
</dbReference>
<keyword evidence="5" id="KW-0862">Zinc</keyword>
<evidence type="ECO:0000256" key="2">
    <source>
        <dbReference type="ARBA" id="ARBA00022670"/>
    </source>
</evidence>
<dbReference type="InterPro" id="IPR046778">
    <property type="entry name" value="UPF0758_N"/>
</dbReference>
<dbReference type="SUPFAM" id="SSF102712">
    <property type="entry name" value="JAB1/MPN domain"/>
    <property type="match status" value="1"/>
</dbReference>
<dbReference type="InterPro" id="IPR001405">
    <property type="entry name" value="UPF0758"/>
</dbReference>
<dbReference type="InterPro" id="IPR020891">
    <property type="entry name" value="UPF0758_CS"/>
</dbReference>
<comment type="similarity">
    <text evidence="1 7">Belongs to the UPF0758 family.</text>
</comment>
<dbReference type="PANTHER" id="PTHR30471:SF3">
    <property type="entry name" value="UPF0758 PROTEIN YEES-RELATED"/>
    <property type="match status" value="1"/>
</dbReference>
<evidence type="ECO:0000256" key="4">
    <source>
        <dbReference type="ARBA" id="ARBA00022801"/>
    </source>
</evidence>
<dbReference type="NCBIfam" id="TIGR00608">
    <property type="entry name" value="radc"/>
    <property type="match status" value="1"/>
</dbReference>
<dbReference type="CDD" id="cd08071">
    <property type="entry name" value="MPN_DUF2466"/>
    <property type="match status" value="1"/>
</dbReference>